<sequence length="120" mass="13455">MILAISPCGSPLPEPPSEQLISNLIQKTTEELVSTEAFFDIPSSDISFYGGRKGIIGMHKDKCTSELYSYGTQKVSFQLNIKTITTWDNMILGVITKHWLHALNIGSFRNHALDLFQCQH</sequence>
<keyword evidence="2" id="KW-1185">Reference proteome</keyword>
<dbReference type="AlphaFoldDB" id="A0A9Q3IVR6"/>
<proteinExistence type="predicted"/>
<name>A0A9Q3IVR6_9BASI</name>
<dbReference type="OrthoDB" id="2516880at2759"/>
<evidence type="ECO:0000313" key="1">
    <source>
        <dbReference type="EMBL" id="MBW0550794.1"/>
    </source>
</evidence>
<reference evidence="1" key="1">
    <citation type="submission" date="2021-03" db="EMBL/GenBank/DDBJ databases">
        <title>Draft genome sequence of rust myrtle Austropuccinia psidii MF-1, a brazilian biotype.</title>
        <authorList>
            <person name="Quecine M.C."/>
            <person name="Pachon D.M.R."/>
            <person name="Bonatelli M.L."/>
            <person name="Correr F.H."/>
            <person name="Franceschini L.M."/>
            <person name="Leite T.F."/>
            <person name="Margarido G.R.A."/>
            <person name="Almeida C.A."/>
            <person name="Ferrarezi J.A."/>
            <person name="Labate C.A."/>
        </authorList>
    </citation>
    <scope>NUCLEOTIDE SEQUENCE</scope>
    <source>
        <strain evidence="1">MF-1</strain>
    </source>
</reference>
<comment type="caution">
    <text evidence="1">The sequence shown here is derived from an EMBL/GenBank/DDBJ whole genome shotgun (WGS) entry which is preliminary data.</text>
</comment>
<evidence type="ECO:0000313" key="2">
    <source>
        <dbReference type="Proteomes" id="UP000765509"/>
    </source>
</evidence>
<dbReference type="EMBL" id="AVOT02056461">
    <property type="protein sequence ID" value="MBW0550794.1"/>
    <property type="molecule type" value="Genomic_DNA"/>
</dbReference>
<organism evidence="1 2">
    <name type="scientific">Austropuccinia psidii MF-1</name>
    <dbReference type="NCBI Taxonomy" id="1389203"/>
    <lineage>
        <taxon>Eukaryota</taxon>
        <taxon>Fungi</taxon>
        <taxon>Dikarya</taxon>
        <taxon>Basidiomycota</taxon>
        <taxon>Pucciniomycotina</taxon>
        <taxon>Pucciniomycetes</taxon>
        <taxon>Pucciniales</taxon>
        <taxon>Sphaerophragmiaceae</taxon>
        <taxon>Austropuccinia</taxon>
    </lineage>
</organism>
<gene>
    <name evidence="1" type="ORF">O181_090509</name>
</gene>
<accession>A0A9Q3IVR6</accession>
<dbReference type="Proteomes" id="UP000765509">
    <property type="component" value="Unassembled WGS sequence"/>
</dbReference>
<protein>
    <submittedName>
        <fullName evidence="1">Uncharacterized protein</fullName>
    </submittedName>
</protein>